<feature type="region of interest" description="Disordered" evidence="4">
    <location>
        <begin position="1304"/>
        <end position="1330"/>
    </location>
</feature>
<reference evidence="7" key="1">
    <citation type="submission" date="2022-07" db="EMBL/GenBank/DDBJ databases">
        <title>Fungi with potential for degradation of polypropylene.</title>
        <authorList>
            <person name="Gostincar C."/>
        </authorList>
    </citation>
    <scope>NUCLEOTIDE SEQUENCE</scope>
    <source>
        <strain evidence="7">EXF-13287</strain>
    </source>
</reference>
<name>A0AA38VPK4_9PEZI</name>
<feature type="domain" description="WSC" evidence="5">
    <location>
        <begin position="1413"/>
        <end position="1509"/>
    </location>
</feature>
<keyword evidence="8" id="KW-1185">Reference proteome</keyword>
<feature type="domain" description="LysM" evidence="6">
    <location>
        <begin position="1191"/>
        <end position="1239"/>
    </location>
</feature>
<feature type="domain" description="LysM" evidence="6">
    <location>
        <begin position="1352"/>
        <end position="1400"/>
    </location>
</feature>
<keyword evidence="2" id="KW-0843">Virulence</keyword>
<comment type="caution">
    <text evidence="7">The sequence shown here is derived from an EMBL/GenBank/DDBJ whole genome shotgun (WGS) entry which is preliminary data.</text>
</comment>
<evidence type="ECO:0000256" key="3">
    <source>
        <dbReference type="ARBA" id="ARBA00044955"/>
    </source>
</evidence>
<dbReference type="PANTHER" id="PTHR34997:SF16">
    <property type="entry name" value="LYSM DOMAIN-CONTAINING PROTEIN"/>
    <property type="match status" value="1"/>
</dbReference>
<feature type="domain" description="LysM" evidence="6">
    <location>
        <begin position="1244"/>
        <end position="1290"/>
    </location>
</feature>
<dbReference type="EMBL" id="JANBVN010000104">
    <property type="protein sequence ID" value="KAJ9143998.1"/>
    <property type="molecule type" value="Genomic_DNA"/>
</dbReference>
<keyword evidence="1" id="KW-0147">Chitin-binding</keyword>
<evidence type="ECO:0000259" key="5">
    <source>
        <dbReference type="PROSITE" id="PS51212"/>
    </source>
</evidence>
<dbReference type="Pfam" id="PF01476">
    <property type="entry name" value="LysM"/>
    <property type="match status" value="1"/>
</dbReference>
<feature type="compositionally biased region" description="Low complexity" evidence="4">
    <location>
        <begin position="492"/>
        <end position="503"/>
    </location>
</feature>
<evidence type="ECO:0000256" key="4">
    <source>
        <dbReference type="SAM" id="MobiDB-lite"/>
    </source>
</evidence>
<dbReference type="Proteomes" id="UP001174691">
    <property type="component" value="Unassembled WGS sequence"/>
</dbReference>
<dbReference type="InterPro" id="IPR024535">
    <property type="entry name" value="RHGA/B-epi-like_pectate_lyase"/>
</dbReference>
<dbReference type="PROSITE" id="PS51782">
    <property type="entry name" value="LYSM"/>
    <property type="match status" value="3"/>
</dbReference>
<dbReference type="InterPro" id="IPR002889">
    <property type="entry name" value="WSC_carb-bd"/>
</dbReference>
<dbReference type="SMART" id="SM00321">
    <property type="entry name" value="WSC"/>
    <property type="match status" value="1"/>
</dbReference>
<dbReference type="GO" id="GO:0008061">
    <property type="term" value="F:chitin binding"/>
    <property type="evidence" value="ECO:0007669"/>
    <property type="project" value="UniProtKB-KW"/>
</dbReference>
<evidence type="ECO:0000259" key="6">
    <source>
        <dbReference type="PROSITE" id="PS51782"/>
    </source>
</evidence>
<proteinExistence type="inferred from homology"/>
<dbReference type="Pfam" id="PF12708">
    <property type="entry name" value="Pect-lyase_RHGA_epim"/>
    <property type="match status" value="2"/>
</dbReference>
<evidence type="ECO:0000313" key="8">
    <source>
        <dbReference type="Proteomes" id="UP001174691"/>
    </source>
</evidence>
<dbReference type="PANTHER" id="PTHR34997">
    <property type="entry name" value="AM15"/>
    <property type="match status" value="1"/>
</dbReference>
<dbReference type="InterPro" id="IPR036779">
    <property type="entry name" value="LysM_dom_sf"/>
</dbReference>
<dbReference type="CDD" id="cd00118">
    <property type="entry name" value="LysM"/>
    <property type="match status" value="2"/>
</dbReference>
<dbReference type="InterPro" id="IPR052210">
    <property type="entry name" value="LysM1-like"/>
</dbReference>
<feature type="region of interest" description="Disordered" evidence="4">
    <location>
        <begin position="56"/>
        <end position="84"/>
    </location>
</feature>
<evidence type="ECO:0000256" key="1">
    <source>
        <dbReference type="ARBA" id="ARBA00022669"/>
    </source>
</evidence>
<dbReference type="PROSITE" id="PS51212">
    <property type="entry name" value="WSC"/>
    <property type="match status" value="1"/>
</dbReference>
<dbReference type="InterPro" id="IPR011050">
    <property type="entry name" value="Pectin_lyase_fold/virulence"/>
</dbReference>
<dbReference type="SMART" id="SM00257">
    <property type="entry name" value="LysM"/>
    <property type="match status" value="3"/>
</dbReference>
<sequence>MCNIPYVIAQAFHVGGPANNGTTLVDAAQAAMAHANMLILKHPRPNRYETLGPEHKEAARKEADPLELSGYTNSSSVSRRAGQEAKSYTIPPHVAEAAAAAVDAIAASSTGYEASLGPADDSYDGIVAELQARFAPEINDTNRMAQRIQTYSGLMAGIVSPGHGYELGTTDSTTHNSTTTAKHRRLEEDSTAMFWMEAITHRDPDLGAVPGAPSGYKVWRSVKAYGAVGDGVTDDTVAIQKAMTDGGRGLQHSSDISAAVPLPAVLYFPSGTYLVSSPIIHLAYTEIVGNPLSLPRLVAAPSFVGLGLITSEAFARQGSEWFLDSASQHRSARNLVIDIRATPQDAYVSGVHWQAGRGCSIENVHFYMSQAQNTTQLGLFVENGRGGSLADIFFVGGRFGMLVGQQQFAANGLYFSKCQTAVQMLWDWGLSLQNLVIRDCVTGIDIVDSFDVGLPDALSGSNNRTGTTNGTWAGARTSSSKMHSRLHSRQNDSSSAPDDISSSQSRAGSFSLVDMYFASTKVAINASLSSNLTSLLVLNSAFSYVGTTIRNSNSGTDLVAGGTSNTIDAWAFGKVYDRSTASFQIAKGETLSASSSPPKRNTSLTILGGARDLDNFLQPLFFHRRRPSYSNIDPRTTQIINVKDFGARGDGASDDTGILNRLLDMAANMSAVAYFPYGFYIISDTLNIPVGSRIVGEAWAQIVASSAAAFGDAQKPRAAVRVGRRVGVSKGEVGIVEMQGLTFTTRGKADGAVLLEWNVRQANDSHSQGSVGLWDTHFRVGEGTAALMLHLRPGSSAYLDNIGLGPDVVDTGVSARGLLVESRGPSWLWGMLSANNAVYQFGFSRAENVVAGQLIMSTSVASEVLGGTIRNMVETTPFGGDPAPDFNATLSGVRISDSRNICILSAGDLDSASSLTLFDIDQTHTVTIHNANRAATGGGIISGSAIISPATIGETSTGPGVTRRQADFNNINHRTASILSLTNVHTATVTYDPYLIWTQEDLDGTDAEDSCKVVLTSSISCPNNTLEWSTQPMYHGSLENADLTAAVCDSTSTCRKSLASYISRANSACNGWVFSTGVNPTLPAYYILYGVTETCQKDAATGKYCNDVIANFTLSTGLDQMPKSELCSGCYTARLKMMQSSPYSVYRLATFYQRALKKAVATCPLDASTPTSPQPAPIPSAPGINVCVSDTRYTAGAGDNCNSIALANSVSSAGLLNANKNLPSIINCSSIAAGMDLCLPPKCATYTLQNNDTCADVAYSHSLVTDDLLRWNSWIDPTCSNLVVARPILGRIICISTPGGAFDTPDGNGTNTGGGGGGGTGQAPGGTGYSTELAAPPAGFPVAARTTRNCGVWHVARAGDTCEALTLAQGLARELLLETNPALRGSDCTAELQPGTAYCVSPLGTWDRVVSFPYWKLGCYGSPGVNGLRVLWDSFTRDAANMTVGGCAADCLLVGYLFFGLMDGDGCWCDNALTRGSTKADSGKCSVTCVGNTTQTCGGSAASNYMDVWGWPTAVTIASS</sequence>
<accession>A0AA38VPK4</accession>
<dbReference type="Pfam" id="PF01822">
    <property type="entry name" value="WSC"/>
    <property type="match status" value="1"/>
</dbReference>
<feature type="compositionally biased region" description="Low complexity" evidence="4">
    <location>
        <begin position="461"/>
        <end position="477"/>
    </location>
</feature>
<gene>
    <name evidence="7" type="ORF">NKR19_g6605</name>
</gene>
<dbReference type="CDD" id="cd23668">
    <property type="entry name" value="GH55_beta13glucanase-like"/>
    <property type="match status" value="1"/>
</dbReference>
<protein>
    <submittedName>
        <fullName evidence="7">Peptidoglycan-binding Lysin subgroup</fullName>
    </submittedName>
</protein>
<dbReference type="Gene3D" id="3.10.350.10">
    <property type="entry name" value="LysM domain"/>
    <property type="match status" value="3"/>
</dbReference>
<evidence type="ECO:0000256" key="2">
    <source>
        <dbReference type="ARBA" id="ARBA00023026"/>
    </source>
</evidence>
<organism evidence="7 8">
    <name type="scientific">Coniochaeta hoffmannii</name>
    <dbReference type="NCBI Taxonomy" id="91930"/>
    <lineage>
        <taxon>Eukaryota</taxon>
        <taxon>Fungi</taxon>
        <taxon>Dikarya</taxon>
        <taxon>Ascomycota</taxon>
        <taxon>Pezizomycotina</taxon>
        <taxon>Sordariomycetes</taxon>
        <taxon>Sordariomycetidae</taxon>
        <taxon>Coniochaetales</taxon>
        <taxon>Coniochaetaceae</taxon>
        <taxon>Coniochaeta</taxon>
    </lineage>
</organism>
<dbReference type="Gene3D" id="2.160.20.10">
    <property type="entry name" value="Single-stranded right-handed beta-helix, Pectin lyase-like"/>
    <property type="match status" value="2"/>
</dbReference>
<dbReference type="SUPFAM" id="SSF51126">
    <property type="entry name" value="Pectin lyase-like"/>
    <property type="match status" value="2"/>
</dbReference>
<evidence type="ECO:0000313" key="7">
    <source>
        <dbReference type="EMBL" id="KAJ9143998.1"/>
    </source>
</evidence>
<feature type="region of interest" description="Disordered" evidence="4">
    <location>
        <begin position="461"/>
        <end position="503"/>
    </location>
</feature>
<feature type="compositionally biased region" description="Gly residues" evidence="4">
    <location>
        <begin position="1310"/>
        <end position="1328"/>
    </location>
</feature>
<dbReference type="InterPro" id="IPR018392">
    <property type="entry name" value="LysM"/>
</dbReference>
<comment type="similarity">
    <text evidence="3">Belongs to the secreted LysM effector family.</text>
</comment>
<dbReference type="InterPro" id="IPR012334">
    <property type="entry name" value="Pectin_lyas_fold"/>
</dbReference>